<evidence type="ECO:0000313" key="2">
    <source>
        <dbReference type="EMBL" id="MBM7633342.1"/>
    </source>
</evidence>
<comment type="caution">
    <text evidence="2">The sequence shown here is derived from an EMBL/GenBank/DDBJ whole genome shotgun (WGS) entry which is preliminary data.</text>
</comment>
<gene>
    <name evidence="2" type="ORF">JOD17_002436</name>
</gene>
<dbReference type="Proteomes" id="UP000741863">
    <property type="component" value="Unassembled WGS sequence"/>
</dbReference>
<accession>A0ABS2PDI9</accession>
<protein>
    <submittedName>
        <fullName evidence="2">Membrane protein YccC</fullName>
    </submittedName>
</protein>
<evidence type="ECO:0000313" key="3">
    <source>
        <dbReference type="Proteomes" id="UP000741863"/>
    </source>
</evidence>
<proteinExistence type="predicted"/>
<keyword evidence="1" id="KW-1133">Transmembrane helix</keyword>
<dbReference type="EMBL" id="JAFBEC010000006">
    <property type="protein sequence ID" value="MBM7633342.1"/>
    <property type="molecule type" value="Genomic_DNA"/>
</dbReference>
<keyword evidence="3" id="KW-1185">Reference proteome</keyword>
<evidence type="ECO:0000256" key="1">
    <source>
        <dbReference type="SAM" id="Phobius"/>
    </source>
</evidence>
<name>A0ABS2PDI9_9BACL</name>
<sequence length="59" mass="6896">MDVKLIFGTTTTIFFILYTFLYGLSLEAIYTILLSIIVTMTLLIYKEIREMNRKHSKSS</sequence>
<organism evidence="2 3">
    <name type="scientific">Geomicrobium sediminis</name>
    <dbReference type="NCBI Taxonomy" id="1347788"/>
    <lineage>
        <taxon>Bacteria</taxon>
        <taxon>Bacillati</taxon>
        <taxon>Bacillota</taxon>
        <taxon>Bacilli</taxon>
        <taxon>Bacillales</taxon>
        <taxon>Geomicrobium</taxon>
    </lineage>
</organism>
<keyword evidence="1" id="KW-0472">Membrane</keyword>
<reference evidence="2 3" key="1">
    <citation type="submission" date="2021-01" db="EMBL/GenBank/DDBJ databases">
        <title>Genomic Encyclopedia of Type Strains, Phase IV (KMG-IV): sequencing the most valuable type-strain genomes for metagenomic binning, comparative biology and taxonomic classification.</title>
        <authorList>
            <person name="Goeker M."/>
        </authorList>
    </citation>
    <scope>NUCLEOTIDE SEQUENCE [LARGE SCALE GENOMIC DNA]</scope>
    <source>
        <strain evidence="2 3">DSM 25540</strain>
    </source>
</reference>
<keyword evidence="1" id="KW-0812">Transmembrane</keyword>
<feature type="transmembrane region" description="Helical" evidence="1">
    <location>
        <begin position="5"/>
        <end position="22"/>
    </location>
</feature>
<feature type="transmembrane region" description="Helical" evidence="1">
    <location>
        <begin position="28"/>
        <end position="45"/>
    </location>
</feature>